<gene>
    <name evidence="2" type="ORF">RQP50_18665</name>
</gene>
<dbReference type="RefSeq" id="WP_315746333.1">
    <property type="nucleotide sequence ID" value="NZ_JAVYAA010000004.1"/>
</dbReference>
<sequence length="338" mass="38748">MMKHKLFVKALWWKEYRQTRVLLWLMLLASFFPIVYTHMWKLWWASKSMRDTFVKNVTYVYQDGRAGDNLYNDYGGGLIFIILGSFILSIWLLGQERRNQVNEHMFALPYPRWILYLTKWMIGIVYIVSTIVITLGLDFVVLASSHVSEYVSIGEIGVRGLHMIFVAVSIYTLTLFLGSFTGTWSMQALLFLLCMTLFDFLRFVIGKFVHISMIPVSESAQSVIDIGVWDRFNVGNWVTHEGPGYSYGFISIVSILLLLAGMWLYSRNRTENNGKQFVFPAIEKAYIVLGVIFAALYGGTVGYDFFSPGRIGYVCGAGVGAVLCYLIIRTLTHMRPRR</sequence>
<feature type="transmembrane region" description="Helical" evidence="1">
    <location>
        <begin position="189"/>
        <end position="209"/>
    </location>
</feature>
<keyword evidence="3" id="KW-1185">Reference proteome</keyword>
<dbReference type="Proteomes" id="UP001250538">
    <property type="component" value="Unassembled WGS sequence"/>
</dbReference>
<feature type="transmembrane region" description="Helical" evidence="1">
    <location>
        <begin position="21"/>
        <end position="40"/>
    </location>
</feature>
<dbReference type="EMBL" id="JAVYAA010000004">
    <property type="protein sequence ID" value="MDT8978253.1"/>
    <property type="molecule type" value="Genomic_DNA"/>
</dbReference>
<feature type="transmembrane region" description="Helical" evidence="1">
    <location>
        <begin position="113"/>
        <end position="136"/>
    </location>
</feature>
<accession>A0AAJ2N349</accession>
<comment type="caution">
    <text evidence="2">The sequence shown here is derived from an EMBL/GenBank/DDBJ whole genome shotgun (WGS) entry which is preliminary data.</text>
</comment>
<protein>
    <submittedName>
        <fullName evidence="2">Acetoin ABC transporter permease</fullName>
    </submittedName>
</protein>
<keyword evidence="1" id="KW-1133">Transmembrane helix</keyword>
<dbReference type="InterPro" id="IPR023264">
    <property type="entry name" value="ABC_transptr_acetoin_YtrC/YtrD"/>
</dbReference>
<proteinExistence type="predicted"/>
<feature type="transmembrane region" description="Helical" evidence="1">
    <location>
        <begin position="156"/>
        <end position="177"/>
    </location>
</feature>
<keyword evidence="1" id="KW-0472">Membrane</keyword>
<reference evidence="3" key="1">
    <citation type="submission" date="2023-09" db="EMBL/GenBank/DDBJ databases">
        <title>Paenibacillus sp. chi10 Genome sequencing and assembly.</title>
        <authorList>
            <person name="Kim I."/>
        </authorList>
    </citation>
    <scope>NUCLEOTIDE SEQUENCE [LARGE SCALE GENOMIC DNA]</scope>
    <source>
        <strain evidence="3">chi10</strain>
    </source>
</reference>
<dbReference type="PANTHER" id="PTHR39177">
    <property type="entry name" value="ABC TRANSPORTER PERMEASE YTRC-RELATED"/>
    <property type="match status" value="1"/>
</dbReference>
<evidence type="ECO:0000313" key="2">
    <source>
        <dbReference type="EMBL" id="MDT8978253.1"/>
    </source>
</evidence>
<feature type="transmembrane region" description="Helical" evidence="1">
    <location>
        <begin position="277"/>
        <end position="299"/>
    </location>
</feature>
<dbReference type="PANTHER" id="PTHR39177:SF1">
    <property type="entry name" value="ABC TRANSPORTER PERMEASE YTRC-RELATED"/>
    <property type="match status" value="1"/>
</dbReference>
<evidence type="ECO:0000256" key="1">
    <source>
        <dbReference type="SAM" id="Phobius"/>
    </source>
</evidence>
<dbReference type="PRINTS" id="PR02026">
    <property type="entry name" value="YTRCYTRDABC"/>
</dbReference>
<feature type="transmembrane region" description="Helical" evidence="1">
    <location>
        <begin position="311"/>
        <end position="328"/>
    </location>
</feature>
<organism evidence="2 3">
    <name type="scientific">Paenibacillus suaedae</name>
    <dbReference type="NCBI Taxonomy" id="3077233"/>
    <lineage>
        <taxon>Bacteria</taxon>
        <taxon>Bacillati</taxon>
        <taxon>Bacillota</taxon>
        <taxon>Bacilli</taxon>
        <taxon>Bacillales</taxon>
        <taxon>Paenibacillaceae</taxon>
        <taxon>Paenibacillus</taxon>
    </lineage>
</organism>
<evidence type="ECO:0000313" key="3">
    <source>
        <dbReference type="Proteomes" id="UP001250538"/>
    </source>
</evidence>
<feature type="transmembrane region" description="Helical" evidence="1">
    <location>
        <begin position="245"/>
        <end position="265"/>
    </location>
</feature>
<dbReference type="InterPro" id="IPR053046">
    <property type="entry name" value="ABC-5_transporter"/>
</dbReference>
<keyword evidence="1" id="KW-0812">Transmembrane</keyword>
<name>A0AAJ2N349_9BACL</name>
<dbReference type="AlphaFoldDB" id="A0AAJ2N349"/>
<feature type="transmembrane region" description="Helical" evidence="1">
    <location>
        <begin position="74"/>
        <end position="93"/>
    </location>
</feature>